<feature type="compositionally biased region" description="Basic and acidic residues" evidence="1">
    <location>
        <begin position="157"/>
        <end position="174"/>
    </location>
</feature>
<evidence type="ECO:0000256" key="1">
    <source>
        <dbReference type="SAM" id="MobiDB-lite"/>
    </source>
</evidence>
<dbReference type="EMBL" id="SRPY01000559">
    <property type="protein sequence ID" value="KAG5921511.1"/>
    <property type="molecule type" value="Genomic_DNA"/>
</dbReference>
<evidence type="ECO:0000313" key="2">
    <source>
        <dbReference type="EMBL" id="KAG5921511.1"/>
    </source>
</evidence>
<comment type="caution">
    <text evidence="2">The sequence shown here is derived from an EMBL/GenBank/DDBJ whole genome shotgun (WGS) entry which is preliminary data.</text>
</comment>
<dbReference type="AlphaFoldDB" id="A0A8K0J366"/>
<dbReference type="OrthoDB" id="4960792at2759"/>
<gene>
    <name evidence="2" type="ORF">E4U42_005813</name>
</gene>
<name>A0A8K0J366_9HYPO</name>
<dbReference type="Proteomes" id="UP000811619">
    <property type="component" value="Unassembled WGS sequence"/>
</dbReference>
<organism evidence="2 3">
    <name type="scientific">Claviceps africana</name>
    <dbReference type="NCBI Taxonomy" id="83212"/>
    <lineage>
        <taxon>Eukaryota</taxon>
        <taxon>Fungi</taxon>
        <taxon>Dikarya</taxon>
        <taxon>Ascomycota</taxon>
        <taxon>Pezizomycotina</taxon>
        <taxon>Sordariomycetes</taxon>
        <taxon>Hypocreomycetidae</taxon>
        <taxon>Hypocreales</taxon>
        <taxon>Clavicipitaceae</taxon>
        <taxon>Claviceps</taxon>
    </lineage>
</organism>
<proteinExistence type="predicted"/>
<evidence type="ECO:0000313" key="3">
    <source>
        <dbReference type="Proteomes" id="UP000811619"/>
    </source>
</evidence>
<reference evidence="2" key="1">
    <citation type="journal article" date="2020" name="bioRxiv">
        <title>Whole genome comparisons of ergot fungi reveals the divergence and evolution of species within the genus Claviceps are the result of varying mechanisms driving genome evolution and host range expansion.</title>
        <authorList>
            <person name="Wyka S.A."/>
            <person name="Mondo S.J."/>
            <person name="Liu M."/>
            <person name="Dettman J."/>
            <person name="Nalam V."/>
            <person name="Broders K.D."/>
        </authorList>
    </citation>
    <scope>NUCLEOTIDE SEQUENCE</scope>
    <source>
        <strain evidence="2">CCC 489</strain>
    </source>
</reference>
<feature type="compositionally biased region" description="Low complexity" evidence="1">
    <location>
        <begin position="177"/>
        <end position="187"/>
    </location>
</feature>
<sequence>MSVFADKDLEILVAAGLALPSDLEKGVIRVHKRRLNMSSDSDESHIPLTPSSGSKDSFSDIPEALHSIPTIKYLGFTDEKARSIWQKWTEVEAELSTNKEVNFVGIVLGFLKPSDADDVWDDNDEQWRQFMVQYTVEIRYLGLKDIQEASRERAIATERARQREGGQSSREPEKVQAAPTATSDEASEAASAVPGFITLFKGVSKARLASLVSDDPSTVLFGLHSPFPTDFSALTGAIYFAVDREVALHYAYWAKQRDPSGTAALIQIRVPNSAIESLGPEELRTIYWDPRGNDKSWEKLIYNNRIRGKRIRNVLGFSNATLVIGTIAKKPIAYYETLRSHEEMTERDVLMNADGRPATQYAWIGDKGEEFVESFCLDDMNVFNVSNRELAEFGRRL</sequence>
<keyword evidence="3" id="KW-1185">Reference proteome</keyword>
<protein>
    <submittedName>
        <fullName evidence="2">Uncharacterized protein</fullName>
    </submittedName>
</protein>
<feature type="region of interest" description="Disordered" evidence="1">
    <location>
        <begin position="157"/>
        <end position="187"/>
    </location>
</feature>
<accession>A0A8K0J366</accession>